<comment type="subcellular location">
    <subcellularLocation>
        <location evidence="1">Nucleus</location>
    </subcellularLocation>
</comment>
<feature type="region of interest" description="Disordered" evidence="6">
    <location>
        <begin position="650"/>
        <end position="670"/>
    </location>
</feature>
<dbReference type="CDD" id="cd12148">
    <property type="entry name" value="fungal_TF_MHR"/>
    <property type="match status" value="1"/>
</dbReference>
<dbReference type="GO" id="GO:0005634">
    <property type="term" value="C:nucleus"/>
    <property type="evidence" value="ECO:0007669"/>
    <property type="project" value="UniProtKB-SubCell"/>
</dbReference>
<accession>A0A0U5H7K9</accession>
<dbReference type="InterPro" id="IPR050613">
    <property type="entry name" value="Sec_Metabolite_Reg"/>
</dbReference>
<dbReference type="OMA" id="QEWTYSI"/>
<protein>
    <recommendedName>
        <fullName evidence="7">Zn(2)-C6 fungal-type domain-containing protein</fullName>
    </recommendedName>
</protein>
<feature type="domain" description="Zn(2)-C6 fungal-type" evidence="7">
    <location>
        <begin position="40"/>
        <end position="69"/>
    </location>
</feature>
<dbReference type="InterPro" id="IPR036864">
    <property type="entry name" value="Zn2-C6_fun-type_DNA-bd_sf"/>
</dbReference>
<feature type="region of interest" description="Disordered" evidence="6">
    <location>
        <begin position="1"/>
        <end position="39"/>
    </location>
</feature>
<keyword evidence="5" id="KW-0539">Nucleus</keyword>
<keyword evidence="2" id="KW-0805">Transcription regulation</keyword>
<dbReference type="Pfam" id="PF00172">
    <property type="entry name" value="Zn_clus"/>
    <property type="match status" value="1"/>
</dbReference>
<reference evidence="9" key="1">
    <citation type="journal article" date="2016" name="Genome Announc.">
        <title>Draft genome sequences of fungus Aspergillus calidoustus.</title>
        <authorList>
            <person name="Horn F."/>
            <person name="Linde J."/>
            <person name="Mattern D.J."/>
            <person name="Walther G."/>
            <person name="Guthke R."/>
            <person name="Scherlach K."/>
            <person name="Martin K."/>
            <person name="Brakhage A.A."/>
            <person name="Petzke L."/>
            <person name="Valiante V."/>
        </authorList>
    </citation>
    <scope>NUCLEOTIDE SEQUENCE [LARGE SCALE GENOMIC DNA]</scope>
    <source>
        <strain evidence="9">SF006504</strain>
    </source>
</reference>
<evidence type="ECO:0000256" key="4">
    <source>
        <dbReference type="ARBA" id="ARBA00023163"/>
    </source>
</evidence>
<dbReference type="GO" id="GO:0000981">
    <property type="term" value="F:DNA-binding transcription factor activity, RNA polymerase II-specific"/>
    <property type="evidence" value="ECO:0007669"/>
    <property type="project" value="InterPro"/>
</dbReference>
<dbReference type="InterPro" id="IPR001138">
    <property type="entry name" value="Zn2Cys6_DnaBD"/>
</dbReference>
<sequence>MMIFQARNTFSPQPRAMKRKSAPEQPNAAPKRAPRQDPVSCESCRKKKLKCDRQVPCSSCVTRRLNCSFTGGARSHFARIDPHPERALQTIFRVAQPESTRDTNSRSVAADSCTQSRESLVTAEWLEHIHMGDRVPAALSPQLRAELDERPEPIPQVSGTAGNLLSLMPRAWIPNANPATVDLIQHLPPKEDTIGLLKYYCSYIDFLYHIIIPATVERQIDDIYQCVETGRPVNCSYLALVFAISGSATFVQFAIESSAQAARCTHQFIFLCGAALVQANHTHYPTVEGLQAAVIVQHHISTVHCSASIRGMFSLASIVTQAKDMMLHRVDTVQAKNARETEAYDPLELETKRRLWWDIASLDWFLGFLSGPQEWTYLVNPNFASTDRPMDLPDNAIGRPDAGSTATPSDMTYFLERLRLSEVCKTIIDTIGHEQVSGKEVDYAKILDLDRHIREAQSEIPDVFRLDATSRRRFRALYHEQPTLAWQRCILQQAYYSRLCRLHRPFFIRGARDAKYSYSHVIGMTSARKVLEVNRIMDEEDPRYPPSTAVVWAIMHHVFMAAVMMLLDACYNPDDILGEKRKEEVLDACRRLSRAQQSSSLVREGIDAMMSVLRKQYRGGRLPNETAAPAPAPQGDSLEARDASAYTIPRAPQQPAQPGNPTTFTSFDSPADLSGRDLEGIWSDLIDHGADFEYSGEDWSGLFSDLTNVPMPP</sequence>
<dbReference type="STRING" id="454130.A0A0U5H7K9"/>
<evidence type="ECO:0000259" key="7">
    <source>
        <dbReference type="PROSITE" id="PS50048"/>
    </source>
</evidence>
<dbReference type="OrthoDB" id="3014581at2759"/>
<dbReference type="EMBL" id="CDMC01000016">
    <property type="protein sequence ID" value="CEL10068.1"/>
    <property type="molecule type" value="Genomic_DNA"/>
</dbReference>
<evidence type="ECO:0000256" key="3">
    <source>
        <dbReference type="ARBA" id="ARBA00023125"/>
    </source>
</evidence>
<feature type="compositionally biased region" description="Polar residues" evidence="6">
    <location>
        <begin position="1"/>
        <end position="12"/>
    </location>
</feature>
<dbReference type="GO" id="GO:0003677">
    <property type="term" value="F:DNA binding"/>
    <property type="evidence" value="ECO:0007669"/>
    <property type="project" value="UniProtKB-KW"/>
</dbReference>
<keyword evidence="9" id="KW-1185">Reference proteome</keyword>
<dbReference type="PROSITE" id="PS50048">
    <property type="entry name" value="ZN2_CY6_FUNGAL_2"/>
    <property type="match status" value="1"/>
</dbReference>
<dbReference type="SUPFAM" id="SSF57701">
    <property type="entry name" value="Zn2/Cys6 DNA-binding domain"/>
    <property type="match status" value="1"/>
</dbReference>
<evidence type="ECO:0000256" key="1">
    <source>
        <dbReference type="ARBA" id="ARBA00004123"/>
    </source>
</evidence>
<dbReference type="GO" id="GO:0008270">
    <property type="term" value="F:zinc ion binding"/>
    <property type="evidence" value="ECO:0007669"/>
    <property type="project" value="InterPro"/>
</dbReference>
<dbReference type="PANTHER" id="PTHR31001:SF90">
    <property type="entry name" value="CENTROMERE DNA-BINDING PROTEIN COMPLEX CBF3 SUBUNIT B"/>
    <property type="match status" value="1"/>
</dbReference>
<evidence type="ECO:0000313" key="8">
    <source>
        <dbReference type="EMBL" id="CEL10068.1"/>
    </source>
</evidence>
<organism evidence="8 9">
    <name type="scientific">Aspergillus calidoustus</name>
    <dbReference type="NCBI Taxonomy" id="454130"/>
    <lineage>
        <taxon>Eukaryota</taxon>
        <taxon>Fungi</taxon>
        <taxon>Dikarya</taxon>
        <taxon>Ascomycota</taxon>
        <taxon>Pezizomycotina</taxon>
        <taxon>Eurotiomycetes</taxon>
        <taxon>Eurotiomycetidae</taxon>
        <taxon>Eurotiales</taxon>
        <taxon>Aspergillaceae</taxon>
        <taxon>Aspergillus</taxon>
        <taxon>Aspergillus subgen. Nidulantes</taxon>
    </lineage>
</organism>
<dbReference type="PANTHER" id="PTHR31001">
    <property type="entry name" value="UNCHARACTERIZED TRANSCRIPTIONAL REGULATORY PROTEIN"/>
    <property type="match status" value="1"/>
</dbReference>
<keyword evidence="4" id="KW-0804">Transcription</keyword>
<feature type="compositionally biased region" description="Polar residues" evidence="6">
    <location>
        <begin position="654"/>
        <end position="668"/>
    </location>
</feature>
<evidence type="ECO:0000256" key="5">
    <source>
        <dbReference type="ARBA" id="ARBA00023242"/>
    </source>
</evidence>
<keyword evidence="3" id="KW-0238">DNA-binding</keyword>
<gene>
    <name evidence="8" type="ORF">ASPCAL13194</name>
</gene>
<evidence type="ECO:0000313" key="9">
    <source>
        <dbReference type="Proteomes" id="UP000054771"/>
    </source>
</evidence>
<proteinExistence type="predicted"/>
<evidence type="ECO:0000256" key="6">
    <source>
        <dbReference type="SAM" id="MobiDB-lite"/>
    </source>
</evidence>
<name>A0A0U5H7K9_ASPCI</name>
<dbReference type="Gene3D" id="4.10.240.10">
    <property type="entry name" value="Zn(2)-C6 fungal-type DNA-binding domain"/>
    <property type="match status" value="1"/>
</dbReference>
<evidence type="ECO:0000256" key="2">
    <source>
        <dbReference type="ARBA" id="ARBA00023015"/>
    </source>
</evidence>
<dbReference type="PROSITE" id="PS00463">
    <property type="entry name" value="ZN2_CY6_FUNGAL_1"/>
    <property type="match status" value="1"/>
</dbReference>
<dbReference type="AlphaFoldDB" id="A0A0U5H7K9"/>
<dbReference type="SMART" id="SM00066">
    <property type="entry name" value="GAL4"/>
    <property type="match status" value="1"/>
</dbReference>
<dbReference type="Proteomes" id="UP000054771">
    <property type="component" value="Unassembled WGS sequence"/>
</dbReference>
<dbReference type="CDD" id="cd00067">
    <property type="entry name" value="GAL4"/>
    <property type="match status" value="1"/>
</dbReference>